<evidence type="ECO:0000313" key="5">
    <source>
        <dbReference type="Proteomes" id="UP000694410"/>
    </source>
</evidence>
<evidence type="ECO:0000259" key="3">
    <source>
        <dbReference type="PROSITE" id="PS50102"/>
    </source>
</evidence>
<sequence>MFANAETHCATTSFVNSQSRSCFARRKNHATVLVSGIYLRVNEAEIWNFFKLYNTVCCDVKVVTDRTGVSKGYGFVSFLDHVDKKQVPVLLMSLFIFHDS</sequence>
<accession>A0A8C0ZFA6</accession>
<dbReference type="InterPro" id="IPR012677">
    <property type="entry name" value="Nucleotide-bd_a/b_plait_sf"/>
</dbReference>
<keyword evidence="5" id="KW-1185">Reference proteome</keyword>
<dbReference type="Ensembl" id="ENSCCET00000025523.1">
    <property type="protein sequence ID" value="ENSCCEP00000016506.1"/>
    <property type="gene ID" value="ENSCCEG00000015440.1"/>
</dbReference>
<dbReference type="GO" id="GO:0005737">
    <property type="term" value="C:cytoplasm"/>
    <property type="evidence" value="ECO:0007669"/>
    <property type="project" value="TreeGrafter"/>
</dbReference>
<dbReference type="PANTHER" id="PTHR11176:SF4">
    <property type="entry name" value="DELETED IN AZOOSPERMIA-LIKE"/>
    <property type="match status" value="1"/>
</dbReference>
<dbReference type="GO" id="GO:0045948">
    <property type="term" value="P:positive regulation of translational initiation"/>
    <property type="evidence" value="ECO:0007669"/>
    <property type="project" value="TreeGrafter"/>
</dbReference>
<evidence type="ECO:0000256" key="1">
    <source>
        <dbReference type="ARBA" id="ARBA00022884"/>
    </source>
</evidence>
<dbReference type="AlphaFoldDB" id="A0A8C0ZFA6"/>
<feature type="domain" description="RRM" evidence="3">
    <location>
        <begin position="30"/>
        <end position="100"/>
    </location>
</feature>
<dbReference type="PANTHER" id="PTHR11176">
    <property type="entry name" value="BOULE-RELATED"/>
    <property type="match status" value="1"/>
</dbReference>
<protein>
    <recommendedName>
        <fullName evidence="3">RRM domain-containing protein</fullName>
    </recommendedName>
</protein>
<keyword evidence="1 2" id="KW-0694">RNA-binding</keyword>
<proteinExistence type="predicted"/>
<dbReference type="SUPFAM" id="SSF54928">
    <property type="entry name" value="RNA-binding domain, RBD"/>
    <property type="match status" value="1"/>
</dbReference>
<name>A0A8C0ZFA6_CYACU</name>
<dbReference type="InterPro" id="IPR035979">
    <property type="entry name" value="RBD_domain_sf"/>
</dbReference>
<dbReference type="InterPro" id="IPR000504">
    <property type="entry name" value="RRM_dom"/>
</dbReference>
<dbReference type="PROSITE" id="PS50102">
    <property type="entry name" value="RRM"/>
    <property type="match status" value="1"/>
</dbReference>
<dbReference type="GO" id="GO:0003730">
    <property type="term" value="F:mRNA 3'-UTR binding"/>
    <property type="evidence" value="ECO:0007669"/>
    <property type="project" value="TreeGrafter"/>
</dbReference>
<evidence type="ECO:0000313" key="4">
    <source>
        <dbReference type="Ensembl" id="ENSCCEP00000016506.1"/>
    </source>
</evidence>
<dbReference type="GO" id="GO:0070935">
    <property type="term" value="P:3'-UTR-mediated mRNA stabilization"/>
    <property type="evidence" value="ECO:0007669"/>
    <property type="project" value="TreeGrafter"/>
</dbReference>
<reference evidence="4" key="2">
    <citation type="submission" date="2025-09" db="UniProtKB">
        <authorList>
            <consortium name="Ensembl"/>
        </authorList>
    </citation>
    <scope>IDENTIFICATION</scope>
</reference>
<evidence type="ECO:0000256" key="2">
    <source>
        <dbReference type="PROSITE-ProRule" id="PRU00176"/>
    </source>
</evidence>
<dbReference type="Proteomes" id="UP000694410">
    <property type="component" value="Unplaced"/>
</dbReference>
<organism evidence="4 5">
    <name type="scientific">Cyanistes caeruleus</name>
    <name type="common">Eurasian blue tit</name>
    <name type="synonym">Parus caeruleus</name>
    <dbReference type="NCBI Taxonomy" id="156563"/>
    <lineage>
        <taxon>Eukaryota</taxon>
        <taxon>Metazoa</taxon>
        <taxon>Chordata</taxon>
        <taxon>Craniata</taxon>
        <taxon>Vertebrata</taxon>
        <taxon>Euteleostomi</taxon>
        <taxon>Archelosauria</taxon>
        <taxon>Archosauria</taxon>
        <taxon>Dinosauria</taxon>
        <taxon>Saurischia</taxon>
        <taxon>Theropoda</taxon>
        <taxon>Coelurosauria</taxon>
        <taxon>Aves</taxon>
        <taxon>Neognathae</taxon>
        <taxon>Neoaves</taxon>
        <taxon>Telluraves</taxon>
        <taxon>Australaves</taxon>
        <taxon>Passeriformes</taxon>
        <taxon>Paridae</taxon>
        <taxon>Cyanistes</taxon>
    </lineage>
</organism>
<reference evidence="4" key="1">
    <citation type="submission" date="2025-08" db="UniProtKB">
        <authorList>
            <consortium name="Ensembl"/>
        </authorList>
    </citation>
    <scope>IDENTIFICATION</scope>
</reference>
<dbReference type="Gene3D" id="3.30.70.330">
    <property type="match status" value="1"/>
</dbReference>
<dbReference type="Pfam" id="PF00076">
    <property type="entry name" value="RRM_1"/>
    <property type="match status" value="1"/>
</dbReference>
<dbReference type="GO" id="GO:0008494">
    <property type="term" value="F:translation activator activity"/>
    <property type="evidence" value="ECO:0007669"/>
    <property type="project" value="TreeGrafter"/>
</dbReference>